<reference evidence="5" key="1">
    <citation type="submission" date="2023-05" db="EMBL/GenBank/DDBJ databases">
        <title>Nepenthes gracilis genome sequencing.</title>
        <authorList>
            <person name="Fukushima K."/>
        </authorList>
    </citation>
    <scope>NUCLEOTIDE SEQUENCE</scope>
    <source>
        <strain evidence="5">SING2019-196</strain>
    </source>
</reference>
<dbReference type="GO" id="GO:0006357">
    <property type="term" value="P:regulation of transcription by RNA polymerase II"/>
    <property type="evidence" value="ECO:0007669"/>
    <property type="project" value="TreeGrafter"/>
</dbReference>
<name>A0AAD3XGQ5_NEPGR</name>
<keyword evidence="6" id="KW-1185">Reference proteome</keyword>
<keyword evidence="2" id="KW-0805">Transcription regulation</keyword>
<dbReference type="InterPro" id="IPR024738">
    <property type="entry name" value="Hfi1/Tada1"/>
</dbReference>
<dbReference type="PANTHER" id="PTHR21277">
    <property type="entry name" value="TRANSCRIPTIONAL ADAPTER 1"/>
    <property type="match status" value="1"/>
</dbReference>
<dbReference type="Pfam" id="PF12767">
    <property type="entry name" value="SAGA-Tad1"/>
    <property type="match status" value="1"/>
</dbReference>
<proteinExistence type="predicted"/>
<dbReference type="CDD" id="cd22933">
    <property type="entry name" value="HFD_HFI1"/>
    <property type="match status" value="1"/>
</dbReference>
<evidence type="ECO:0000256" key="1">
    <source>
        <dbReference type="ARBA" id="ARBA00004123"/>
    </source>
</evidence>
<evidence type="ECO:0000256" key="3">
    <source>
        <dbReference type="ARBA" id="ARBA00023163"/>
    </source>
</evidence>
<evidence type="ECO:0000256" key="2">
    <source>
        <dbReference type="ARBA" id="ARBA00023015"/>
    </source>
</evidence>
<evidence type="ECO:0000313" key="6">
    <source>
        <dbReference type="Proteomes" id="UP001279734"/>
    </source>
</evidence>
<dbReference type="AlphaFoldDB" id="A0AAD3XGQ5"/>
<dbReference type="GO" id="GO:0003713">
    <property type="term" value="F:transcription coactivator activity"/>
    <property type="evidence" value="ECO:0007669"/>
    <property type="project" value="TreeGrafter"/>
</dbReference>
<comment type="caution">
    <text evidence="5">The sequence shown here is derived from an EMBL/GenBank/DDBJ whole genome shotgun (WGS) entry which is preliminary data.</text>
</comment>
<dbReference type="PANTHER" id="PTHR21277:SF5">
    <property type="entry name" value="TRANSCRIPTIONAL ADAPTER 1"/>
    <property type="match status" value="1"/>
</dbReference>
<dbReference type="GO" id="GO:0005634">
    <property type="term" value="C:nucleus"/>
    <property type="evidence" value="ECO:0007669"/>
    <property type="project" value="UniProtKB-SubCell"/>
</dbReference>
<keyword evidence="4" id="KW-0539">Nucleus</keyword>
<gene>
    <name evidence="5" type="ORF">Nepgr_005736</name>
</gene>
<evidence type="ECO:0000313" key="5">
    <source>
        <dbReference type="EMBL" id="GMH03897.1"/>
    </source>
</evidence>
<dbReference type="Proteomes" id="UP001279734">
    <property type="component" value="Unassembled WGS sequence"/>
</dbReference>
<comment type="subcellular location">
    <subcellularLocation>
        <location evidence="1">Nucleus</location>
    </subcellularLocation>
</comment>
<accession>A0AAD3XGQ5</accession>
<dbReference type="GO" id="GO:0000124">
    <property type="term" value="C:SAGA complex"/>
    <property type="evidence" value="ECO:0007669"/>
    <property type="project" value="TreeGrafter"/>
</dbReference>
<dbReference type="EMBL" id="BSYO01000004">
    <property type="protein sequence ID" value="GMH03897.1"/>
    <property type="molecule type" value="Genomic_DNA"/>
</dbReference>
<protein>
    <recommendedName>
        <fullName evidence="7">Transcriptional coactivator Hfi1/Transcriptional adapter 1</fullName>
    </recommendedName>
</protein>
<organism evidence="5 6">
    <name type="scientific">Nepenthes gracilis</name>
    <name type="common">Slender pitcher plant</name>
    <dbReference type="NCBI Taxonomy" id="150966"/>
    <lineage>
        <taxon>Eukaryota</taxon>
        <taxon>Viridiplantae</taxon>
        <taxon>Streptophyta</taxon>
        <taxon>Embryophyta</taxon>
        <taxon>Tracheophyta</taxon>
        <taxon>Spermatophyta</taxon>
        <taxon>Magnoliopsida</taxon>
        <taxon>eudicotyledons</taxon>
        <taxon>Gunneridae</taxon>
        <taxon>Pentapetalae</taxon>
        <taxon>Caryophyllales</taxon>
        <taxon>Nepenthaceae</taxon>
        <taxon>Nepenthes</taxon>
    </lineage>
</organism>
<sequence>MQPPLQHSRIDISDLKSQIVKRLGLERSKQYFYYLNRFLSLKITKVDFTKICFRIVGRENLSLHNQLITSILKNGCQAKVPPTLHSEQGFEPLDAAGKDSLVLCNKYQQTGQCSDLTQVLNSSILSNGDILSPSPRKARSGIRERKTGACANLLGVNGKVGSISRLSKDSGGESCYCIVENGNANLFSSGELMQYQELAEKQGNKSDHYYHNKLSEINASQDEQFGVPSRDSTKVKSIRIGREASSRSLLHPPLGIALCSASIGGSHRKMSRASNTRFMSSYDYGGLFDTEFLRSRIQQIVTIHGLGSVSVDCVNLLNEGLNSYMRRLIRSSIELARARSGHNLTKNATYTNHPHGKLVNLAADQSQIRSSTRPLDGLLHERRPICSVSLLDFKVAMELNPQQLGEGWPSLLEKIGTRSLGD</sequence>
<evidence type="ECO:0008006" key="7">
    <source>
        <dbReference type="Google" id="ProtNLM"/>
    </source>
</evidence>
<keyword evidence="3" id="KW-0804">Transcription</keyword>
<evidence type="ECO:0000256" key="4">
    <source>
        <dbReference type="ARBA" id="ARBA00023242"/>
    </source>
</evidence>